<evidence type="ECO:0000313" key="2">
    <source>
        <dbReference type="EMBL" id="MXR51439.1"/>
    </source>
</evidence>
<evidence type="ECO:0000256" key="1">
    <source>
        <dbReference type="SAM" id="Phobius"/>
    </source>
</evidence>
<proteinExistence type="predicted"/>
<dbReference type="Proteomes" id="UP000466535">
    <property type="component" value="Unassembled WGS sequence"/>
</dbReference>
<keyword evidence="1" id="KW-0472">Membrane</keyword>
<protein>
    <recommendedName>
        <fullName evidence="4">Cox cluster protein</fullName>
    </recommendedName>
</protein>
<accession>A0A6B0TE10</accession>
<name>A0A6B0TE10_9EURY</name>
<dbReference type="RefSeq" id="WP_159763569.1">
    <property type="nucleotide sequence ID" value="NZ_WUUT01000002.1"/>
</dbReference>
<evidence type="ECO:0008006" key="4">
    <source>
        <dbReference type="Google" id="ProtNLM"/>
    </source>
</evidence>
<evidence type="ECO:0000313" key="3">
    <source>
        <dbReference type="Proteomes" id="UP000466535"/>
    </source>
</evidence>
<dbReference type="AlphaFoldDB" id="A0A6B0TE10"/>
<feature type="transmembrane region" description="Helical" evidence="1">
    <location>
        <begin position="12"/>
        <end position="35"/>
    </location>
</feature>
<feature type="transmembrane region" description="Helical" evidence="1">
    <location>
        <begin position="55"/>
        <end position="73"/>
    </location>
</feature>
<sequence>MADRTLPTKVAQYVGGGLVVFGVVVVGLVEMIAGASHPVTAEGQIVHEALVPIEMRAYLILAGLVIWGLYALYRVAAVAPVGAAGQRRRVETRQPE</sequence>
<dbReference type="EMBL" id="WUUT01000002">
    <property type="protein sequence ID" value="MXR51439.1"/>
    <property type="molecule type" value="Genomic_DNA"/>
</dbReference>
<keyword evidence="1" id="KW-1133">Transmembrane helix</keyword>
<dbReference type="OrthoDB" id="326996at2157"/>
<comment type="caution">
    <text evidence="2">The sequence shown here is derived from an EMBL/GenBank/DDBJ whole genome shotgun (WGS) entry which is preliminary data.</text>
</comment>
<keyword evidence="1" id="KW-0812">Transmembrane</keyword>
<gene>
    <name evidence="2" type="ORF">GRX03_07460</name>
</gene>
<reference evidence="2 3" key="1">
    <citation type="submission" date="2019-12" db="EMBL/GenBank/DDBJ databases">
        <title>Isolation and characterization of three novel carbon monoxide-oxidizing members of Halobacteria from salione crusts and soils.</title>
        <authorList>
            <person name="Myers M.R."/>
            <person name="King G.M."/>
        </authorList>
    </citation>
    <scope>NUCLEOTIDE SEQUENCE [LARGE SCALE GENOMIC DNA]</scope>
    <source>
        <strain evidence="2 3">WSH3</strain>
    </source>
</reference>
<organism evidence="2 3">
    <name type="scientific">Halovenus carboxidivorans</name>
    <dbReference type="NCBI Taxonomy" id="2692199"/>
    <lineage>
        <taxon>Archaea</taxon>
        <taxon>Methanobacteriati</taxon>
        <taxon>Methanobacteriota</taxon>
        <taxon>Stenosarchaea group</taxon>
        <taxon>Halobacteria</taxon>
        <taxon>Halobacteriales</taxon>
        <taxon>Haloarculaceae</taxon>
        <taxon>Halovenus</taxon>
    </lineage>
</organism>
<keyword evidence="3" id="KW-1185">Reference proteome</keyword>